<reference evidence="2" key="1">
    <citation type="submission" date="2017-02" db="EMBL/GenBank/DDBJ databases">
        <authorList>
            <person name="Varghese N."/>
            <person name="Submissions S."/>
        </authorList>
    </citation>
    <scope>NUCLEOTIDE SEQUENCE [LARGE SCALE GENOMIC DNA]</scope>
    <source>
        <strain evidence="2">DSM 23966</strain>
    </source>
</reference>
<accession>A0A1T4Y162</accession>
<dbReference type="EMBL" id="FUYJ01000002">
    <property type="protein sequence ID" value="SKA95041.1"/>
    <property type="molecule type" value="Genomic_DNA"/>
</dbReference>
<protein>
    <recommendedName>
        <fullName evidence="3">YolD-like protein</fullName>
    </recommendedName>
</protein>
<name>A0A1T4Y162_9BACL</name>
<keyword evidence="2" id="KW-1185">Reference proteome</keyword>
<evidence type="ECO:0000313" key="2">
    <source>
        <dbReference type="Proteomes" id="UP000190042"/>
    </source>
</evidence>
<proteinExistence type="predicted"/>
<sequence>MSSRKFRPCSGCDSSHVSNRETRCYDEKKLIHILVDLMMGDPIEITLKHSKNIQHNGYYLEFNKNNRVIHFQPFGDADVQEFALADICTIRYS</sequence>
<gene>
    <name evidence="1" type="ORF">SAMN04244570_1526</name>
</gene>
<dbReference type="RefSeq" id="WP_040758404.1">
    <property type="nucleotide sequence ID" value="NZ_FUYJ01000002.1"/>
</dbReference>
<dbReference type="AlphaFoldDB" id="A0A1T4Y162"/>
<dbReference type="Proteomes" id="UP000190042">
    <property type="component" value="Unassembled WGS sequence"/>
</dbReference>
<evidence type="ECO:0000313" key="1">
    <source>
        <dbReference type="EMBL" id="SKA95041.1"/>
    </source>
</evidence>
<organism evidence="1 2">
    <name type="scientific">Sporosarcina newyorkensis</name>
    <dbReference type="NCBI Taxonomy" id="759851"/>
    <lineage>
        <taxon>Bacteria</taxon>
        <taxon>Bacillati</taxon>
        <taxon>Bacillota</taxon>
        <taxon>Bacilli</taxon>
        <taxon>Bacillales</taxon>
        <taxon>Caryophanaceae</taxon>
        <taxon>Sporosarcina</taxon>
    </lineage>
</organism>
<evidence type="ECO:0008006" key="3">
    <source>
        <dbReference type="Google" id="ProtNLM"/>
    </source>
</evidence>